<dbReference type="EMBL" id="JARJCN010000014">
    <property type="protein sequence ID" value="KAJ7094707.1"/>
    <property type="molecule type" value="Genomic_DNA"/>
</dbReference>
<evidence type="ECO:0000256" key="1">
    <source>
        <dbReference type="SAM" id="MobiDB-lite"/>
    </source>
</evidence>
<reference evidence="2" key="1">
    <citation type="submission" date="2023-03" db="EMBL/GenBank/DDBJ databases">
        <title>Massive genome expansion in bonnet fungi (Mycena s.s.) driven by repeated elements and novel gene families across ecological guilds.</title>
        <authorList>
            <consortium name="Lawrence Berkeley National Laboratory"/>
            <person name="Harder C.B."/>
            <person name="Miyauchi S."/>
            <person name="Viragh M."/>
            <person name="Kuo A."/>
            <person name="Thoen E."/>
            <person name="Andreopoulos B."/>
            <person name="Lu D."/>
            <person name="Skrede I."/>
            <person name="Drula E."/>
            <person name="Henrissat B."/>
            <person name="Morin E."/>
            <person name="Kohler A."/>
            <person name="Barry K."/>
            <person name="LaButti K."/>
            <person name="Morin E."/>
            <person name="Salamov A."/>
            <person name="Lipzen A."/>
            <person name="Mereny Z."/>
            <person name="Hegedus B."/>
            <person name="Baldrian P."/>
            <person name="Stursova M."/>
            <person name="Weitz H."/>
            <person name="Taylor A."/>
            <person name="Grigoriev I.V."/>
            <person name="Nagy L.G."/>
            <person name="Martin F."/>
            <person name="Kauserud H."/>
        </authorList>
    </citation>
    <scope>NUCLEOTIDE SEQUENCE</scope>
    <source>
        <strain evidence="2">CBHHK173m</strain>
    </source>
</reference>
<evidence type="ECO:0000313" key="2">
    <source>
        <dbReference type="EMBL" id="KAJ7094707.1"/>
    </source>
</evidence>
<feature type="region of interest" description="Disordered" evidence="1">
    <location>
        <begin position="408"/>
        <end position="485"/>
    </location>
</feature>
<comment type="caution">
    <text evidence="2">The sequence shown here is derived from an EMBL/GenBank/DDBJ whole genome shotgun (WGS) entry which is preliminary data.</text>
</comment>
<name>A0AAD6UA38_9AGAR</name>
<protein>
    <recommendedName>
        <fullName evidence="4">HNH nuclease domain-containing protein</fullName>
    </recommendedName>
</protein>
<proteinExistence type="predicted"/>
<evidence type="ECO:0000313" key="3">
    <source>
        <dbReference type="Proteomes" id="UP001222325"/>
    </source>
</evidence>
<keyword evidence="3" id="KW-1185">Reference proteome</keyword>
<feature type="region of interest" description="Disordered" evidence="1">
    <location>
        <begin position="334"/>
        <end position="357"/>
    </location>
</feature>
<gene>
    <name evidence="2" type="ORF">B0H15DRAFT_776029</name>
</gene>
<sequence>MELPPAAATPGVASGHIRLILSHSTDMFYLEIPIPVIRSNCLRPIKYLRFLGWCIMGILGTVKSDRAGEDVADNALLQNQANYFYVYDAPDDDAALQYAVDLDVIKASSHLSASDSSVKSRKAAFKDSLVQRDALCMFTSKPPLFCEGTHIIPYHKGDEWFDLIVKNRPAPDEDKSTLTAVDDARNGMLLGVEAHIVTESRQVVVLKTPNFVLGVDDIPPRHDRALDDEVKYPDALRYTLQWLQGSAREQAVVPNNSDATFRKYTHIPKPSPLLLHYNYGAAAVKWWGHGANSHLGILNRPTMPRPNVPVPSAMGPIRTERSGAQLETSIQKRTMGNVGGSGSGHKDREAAQEGEVMDPDDIVMFFWSRNPAAVERRKREAEDRKREEEEHAYRMERWREGAMAACERAGGGTGDWVKPSAPPTRRPSFSTWHGRDPAPRSPSTCPSSPPTSAPGGAAAPRNVIEPVPAHRPDGGSWSLGERARV</sequence>
<dbReference type="Proteomes" id="UP001222325">
    <property type="component" value="Unassembled WGS sequence"/>
</dbReference>
<dbReference type="AlphaFoldDB" id="A0AAD6UA38"/>
<organism evidence="2 3">
    <name type="scientific">Mycena belliarum</name>
    <dbReference type="NCBI Taxonomy" id="1033014"/>
    <lineage>
        <taxon>Eukaryota</taxon>
        <taxon>Fungi</taxon>
        <taxon>Dikarya</taxon>
        <taxon>Basidiomycota</taxon>
        <taxon>Agaricomycotina</taxon>
        <taxon>Agaricomycetes</taxon>
        <taxon>Agaricomycetidae</taxon>
        <taxon>Agaricales</taxon>
        <taxon>Marasmiineae</taxon>
        <taxon>Mycenaceae</taxon>
        <taxon>Mycena</taxon>
    </lineage>
</organism>
<evidence type="ECO:0008006" key="4">
    <source>
        <dbReference type="Google" id="ProtNLM"/>
    </source>
</evidence>
<feature type="compositionally biased region" description="Basic and acidic residues" evidence="1">
    <location>
        <begin position="374"/>
        <end position="392"/>
    </location>
</feature>
<accession>A0AAD6UA38</accession>
<feature type="region of interest" description="Disordered" evidence="1">
    <location>
        <begin position="373"/>
        <end position="392"/>
    </location>
</feature>